<keyword evidence="2" id="KW-0727">SH2 domain</keyword>
<sequence>MSRNAAAGVVATLPGGGGGEPSSPVQKVWKPELYKIQLEAPAPCPMRCQRTLPLPPTKSTAEEVEQDNQAARLYGSEYHGLMGHLEAEHLLGLTGGEGSYLVRRSPMSDGFYTLSLRFNKRTRHYKLFHKPGVGHYLREQDKRFDSVYDMVADGLINFHMQLHASPIIQQINQQTKNCYQQSPYMTLNGRKLRALSNELGKTNAAAATAAAAAKDDASPKDVDVPLMPTQPLGTLKQAEQLQMMSEAVRRLPPAHYSCLQYMLEHLKRVASHYAVNKMNEHNLATVFAPTLIATPQHMTNLTEEIFMLSSLITHCKIIFA</sequence>
<dbReference type="PANTHER" id="PTHR46075">
    <property type="entry name" value="CHIMERIN FAMILY MEMBER"/>
    <property type="match status" value="1"/>
</dbReference>
<dbReference type="SMART" id="SM00252">
    <property type="entry name" value="SH2"/>
    <property type="match status" value="1"/>
</dbReference>
<evidence type="ECO:0000313" key="7">
    <source>
        <dbReference type="Proteomes" id="UP000008744"/>
    </source>
</evidence>
<dbReference type="Gene3D" id="3.30.505.10">
    <property type="entry name" value="SH2 domain"/>
    <property type="match status" value="1"/>
</dbReference>
<feature type="domain" description="SH2" evidence="4">
    <location>
        <begin position="77"/>
        <end position="151"/>
    </location>
</feature>
<reference evidence="6 7" key="1">
    <citation type="journal article" date="2007" name="Nature">
        <title>Evolution of genes and genomes on the Drosophila phylogeny.</title>
        <authorList>
            <consortium name="Drosophila 12 Genomes Consortium"/>
            <person name="Clark A.G."/>
            <person name="Eisen M.B."/>
            <person name="Smith D.R."/>
            <person name="Bergman C.M."/>
            <person name="Oliver B."/>
            <person name="Markow T.A."/>
            <person name="Kaufman T.C."/>
            <person name="Kellis M."/>
            <person name="Gelbart W."/>
            <person name="Iyer V.N."/>
            <person name="Pollard D.A."/>
            <person name="Sackton T.B."/>
            <person name="Larracuente A.M."/>
            <person name="Singh N.D."/>
            <person name="Abad J.P."/>
            <person name="Abt D.N."/>
            <person name="Adryan B."/>
            <person name="Aguade M."/>
            <person name="Akashi H."/>
            <person name="Anderson W.W."/>
            <person name="Aquadro C.F."/>
            <person name="Ardell D.H."/>
            <person name="Arguello R."/>
            <person name="Artieri C.G."/>
            <person name="Barbash D.A."/>
            <person name="Barker D."/>
            <person name="Barsanti P."/>
            <person name="Batterham P."/>
            <person name="Batzoglou S."/>
            <person name="Begun D."/>
            <person name="Bhutkar A."/>
            <person name="Blanco E."/>
            <person name="Bosak S.A."/>
            <person name="Bradley R.K."/>
            <person name="Brand A.D."/>
            <person name="Brent M.R."/>
            <person name="Brooks A.N."/>
            <person name="Brown R.H."/>
            <person name="Butlin R.K."/>
            <person name="Caggese C."/>
            <person name="Calvi B.R."/>
            <person name="Bernardo de Carvalho A."/>
            <person name="Caspi A."/>
            <person name="Castrezana S."/>
            <person name="Celniker S.E."/>
            <person name="Chang J.L."/>
            <person name="Chapple C."/>
            <person name="Chatterji S."/>
            <person name="Chinwalla A."/>
            <person name="Civetta A."/>
            <person name="Clifton S.W."/>
            <person name="Comeron J.M."/>
            <person name="Costello J.C."/>
            <person name="Coyne J.A."/>
            <person name="Daub J."/>
            <person name="David R.G."/>
            <person name="Delcher A.L."/>
            <person name="Delehaunty K."/>
            <person name="Do C.B."/>
            <person name="Ebling H."/>
            <person name="Edwards K."/>
            <person name="Eickbush T."/>
            <person name="Evans J.D."/>
            <person name="Filipski A."/>
            <person name="Findeiss S."/>
            <person name="Freyhult E."/>
            <person name="Fulton L."/>
            <person name="Fulton R."/>
            <person name="Garcia A.C."/>
            <person name="Gardiner A."/>
            <person name="Garfield D.A."/>
            <person name="Garvin B.E."/>
            <person name="Gibson G."/>
            <person name="Gilbert D."/>
            <person name="Gnerre S."/>
            <person name="Godfrey J."/>
            <person name="Good R."/>
            <person name="Gotea V."/>
            <person name="Gravely B."/>
            <person name="Greenberg A.J."/>
            <person name="Griffiths-Jones S."/>
            <person name="Gross S."/>
            <person name="Guigo R."/>
            <person name="Gustafson E.A."/>
            <person name="Haerty W."/>
            <person name="Hahn M.W."/>
            <person name="Halligan D.L."/>
            <person name="Halpern A.L."/>
            <person name="Halter G.M."/>
            <person name="Han M.V."/>
            <person name="Heger A."/>
            <person name="Hillier L."/>
            <person name="Hinrichs A.S."/>
            <person name="Holmes I."/>
            <person name="Hoskins R.A."/>
            <person name="Hubisz M.J."/>
            <person name="Hultmark D."/>
            <person name="Huntley M.A."/>
            <person name="Jaffe D.B."/>
            <person name="Jagadeeshan S."/>
            <person name="Jeck W.R."/>
            <person name="Johnson J."/>
            <person name="Jones C.D."/>
            <person name="Jordan W.C."/>
            <person name="Karpen G.H."/>
            <person name="Kataoka E."/>
            <person name="Keightley P.D."/>
            <person name="Kheradpour P."/>
            <person name="Kirkness E.F."/>
            <person name="Koerich L.B."/>
            <person name="Kristiansen K."/>
            <person name="Kudrna D."/>
            <person name="Kulathinal R.J."/>
            <person name="Kumar S."/>
            <person name="Kwok R."/>
            <person name="Lander E."/>
            <person name="Langley C.H."/>
            <person name="Lapoint R."/>
            <person name="Lazzaro B.P."/>
            <person name="Lee S.J."/>
            <person name="Levesque L."/>
            <person name="Li R."/>
            <person name="Lin C.F."/>
            <person name="Lin M.F."/>
            <person name="Lindblad-Toh K."/>
            <person name="Llopart A."/>
            <person name="Long M."/>
            <person name="Low L."/>
            <person name="Lozovsky E."/>
            <person name="Lu J."/>
            <person name="Luo M."/>
            <person name="Machado C.A."/>
            <person name="Makalowski W."/>
            <person name="Marzo M."/>
            <person name="Matsuda M."/>
            <person name="Matzkin L."/>
            <person name="McAllister B."/>
            <person name="McBride C.S."/>
            <person name="McKernan B."/>
            <person name="McKernan K."/>
            <person name="Mendez-Lago M."/>
            <person name="Minx P."/>
            <person name="Mollenhauer M.U."/>
            <person name="Montooth K."/>
            <person name="Mount S.M."/>
            <person name="Mu X."/>
            <person name="Myers E."/>
            <person name="Negre B."/>
            <person name="Newfeld S."/>
            <person name="Nielsen R."/>
            <person name="Noor M.A."/>
            <person name="O'Grady P."/>
            <person name="Pachter L."/>
            <person name="Papaceit M."/>
            <person name="Parisi M.J."/>
            <person name="Parisi M."/>
            <person name="Parts L."/>
            <person name="Pedersen J.S."/>
            <person name="Pesole G."/>
            <person name="Phillippy A.M."/>
            <person name="Ponting C.P."/>
            <person name="Pop M."/>
            <person name="Porcelli D."/>
            <person name="Powell J.R."/>
            <person name="Prohaska S."/>
            <person name="Pruitt K."/>
            <person name="Puig M."/>
            <person name="Quesneville H."/>
            <person name="Ram K.R."/>
            <person name="Rand D."/>
            <person name="Rasmussen M.D."/>
            <person name="Reed L.K."/>
            <person name="Reenan R."/>
            <person name="Reily A."/>
            <person name="Remington K.A."/>
            <person name="Rieger T.T."/>
            <person name="Ritchie M.G."/>
            <person name="Robin C."/>
            <person name="Rogers Y.H."/>
            <person name="Rohde C."/>
            <person name="Rozas J."/>
            <person name="Rubenfield M.J."/>
            <person name="Ruiz A."/>
            <person name="Russo S."/>
            <person name="Salzberg S.L."/>
            <person name="Sanchez-Gracia A."/>
            <person name="Saranga D.J."/>
            <person name="Sato H."/>
            <person name="Schaeffer S.W."/>
            <person name="Schatz M.C."/>
            <person name="Schlenke T."/>
            <person name="Schwartz R."/>
            <person name="Segarra C."/>
            <person name="Singh R.S."/>
            <person name="Sirot L."/>
            <person name="Sirota M."/>
            <person name="Sisneros N.B."/>
            <person name="Smith C.D."/>
            <person name="Smith T.F."/>
            <person name="Spieth J."/>
            <person name="Stage D.E."/>
            <person name="Stark A."/>
            <person name="Stephan W."/>
            <person name="Strausberg R.L."/>
            <person name="Strempel S."/>
            <person name="Sturgill D."/>
            <person name="Sutton G."/>
            <person name="Sutton G.G."/>
            <person name="Tao W."/>
            <person name="Teichmann S."/>
            <person name="Tobari Y.N."/>
            <person name="Tomimura Y."/>
            <person name="Tsolas J.M."/>
            <person name="Valente V.L."/>
            <person name="Venter E."/>
            <person name="Venter J.C."/>
            <person name="Vicario S."/>
            <person name="Vieira F.G."/>
            <person name="Vilella A.J."/>
            <person name="Villasante A."/>
            <person name="Walenz B."/>
            <person name="Wang J."/>
            <person name="Wasserman M."/>
            <person name="Watts T."/>
            <person name="Wilson D."/>
            <person name="Wilson R.K."/>
            <person name="Wing R.A."/>
            <person name="Wolfner M.F."/>
            <person name="Wong A."/>
            <person name="Wong G.K."/>
            <person name="Wu C.I."/>
            <person name="Wu G."/>
            <person name="Yamamoto D."/>
            <person name="Yang H.P."/>
            <person name="Yang S.P."/>
            <person name="Yorke J.A."/>
            <person name="Yoshida K."/>
            <person name="Zdobnov E."/>
            <person name="Zhang P."/>
            <person name="Zhang Y."/>
            <person name="Zimin A.V."/>
            <person name="Baldwin J."/>
            <person name="Abdouelleil A."/>
            <person name="Abdulkadir J."/>
            <person name="Abebe A."/>
            <person name="Abera B."/>
            <person name="Abreu J."/>
            <person name="Acer S.C."/>
            <person name="Aftuck L."/>
            <person name="Alexander A."/>
            <person name="An P."/>
            <person name="Anderson E."/>
            <person name="Anderson S."/>
            <person name="Arachi H."/>
            <person name="Azer M."/>
            <person name="Bachantsang P."/>
            <person name="Barry A."/>
            <person name="Bayul T."/>
            <person name="Berlin A."/>
            <person name="Bessette D."/>
            <person name="Bloom T."/>
            <person name="Blye J."/>
            <person name="Boguslavskiy L."/>
            <person name="Bonnet C."/>
            <person name="Boukhgalter B."/>
            <person name="Bourzgui I."/>
            <person name="Brown A."/>
            <person name="Cahill P."/>
            <person name="Channer S."/>
            <person name="Cheshatsang Y."/>
            <person name="Chuda L."/>
            <person name="Citroen M."/>
            <person name="Collymore A."/>
            <person name="Cooke P."/>
            <person name="Costello M."/>
            <person name="D'Aco K."/>
            <person name="Daza R."/>
            <person name="De Haan G."/>
            <person name="DeGray S."/>
            <person name="DeMaso C."/>
            <person name="Dhargay N."/>
            <person name="Dooley K."/>
            <person name="Dooley E."/>
            <person name="Doricent M."/>
            <person name="Dorje P."/>
            <person name="Dorjee K."/>
            <person name="Dupes A."/>
            <person name="Elong R."/>
            <person name="Falk J."/>
            <person name="Farina A."/>
            <person name="Faro S."/>
            <person name="Ferguson D."/>
            <person name="Fisher S."/>
            <person name="Foley C.D."/>
            <person name="Franke A."/>
            <person name="Friedrich D."/>
            <person name="Gadbois L."/>
            <person name="Gearin G."/>
            <person name="Gearin C.R."/>
            <person name="Giannoukos G."/>
            <person name="Goode T."/>
            <person name="Graham J."/>
            <person name="Grandbois E."/>
            <person name="Grewal S."/>
            <person name="Gyaltsen K."/>
            <person name="Hafez N."/>
            <person name="Hagos B."/>
            <person name="Hall J."/>
            <person name="Henson C."/>
            <person name="Hollinger A."/>
            <person name="Honan T."/>
            <person name="Huard M.D."/>
            <person name="Hughes L."/>
            <person name="Hurhula B."/>
            <person name="Husby M.E."/>
            <person name="Kamat A."/>
            <person name="Kanga B."/>
            <person name="Kashin S."/>
            <person name="Khazanovich D."/>
            <person name="Kisner P."/>
            <person name="Lance K."/>
            <person name="Lara M."/>
            <person name="Lee W."/>
            <person name="Lennon N."/>
            <person name="Letendre F."/>
            <person name="LeVine R."/>
            <person name="Lipovsky A."/>
            <person name="Liu X."/>
            <person name="Liu J."/>
            <person name="Liu S."/>
            <person name="Lokyitsang T."/>
            <person name="Lokyitsang Y."/>
            <person name="Lubonja R."/>
            <person name="Lui A."/>
            <person name="MacDonald P."/>
            <person name="Magnisalis V."/>
            <person name="Maru K."/>
            <person name="Matthews C."/>
            <person name="McCusker W."/>
            <person name="McDonough S."/>
            <person name="Mehta T."/>
            <person name="Meldrim J."/>
            <person name="Meneus L."/>
            <person name="Mihai O."/>
            <person name="Mihalev A."/>
            <person name="Mihova T."/>
            <person name="Mittelman R."/>
            <person name="Mlenga V."/>
            <person name="Montmayeur A."/>
            <person name="Mulrain L."/>
            <person name="Navidi A."/>
            <person name="Naylor J."/>
            <person name="Negash T."/>
            <person name="Nguyen T."/>
            <person name="Nguyen N."/>
            <person name="Nicol R."/>
            <person name="Norbu C."/>
            <person name="Norbu N."/>
            <person name="Novod N."/>
            <person name="O'Neill B."/>
            <person name="Osman S."/>
            <person name="Markiewicz E."/>
            <person name="Oyono O.L."/>
            <person name="Patti C."/>
            <person name="Phunkhang P."/>
            <person name="Pierre F."/>
            <person name="Priest M."/>
            <person name="Raghuraman S."/>
            <person name="Rege F."/>
            <person name="Reyes R."/>
            <person name="Rise C."/>
            <person name="Rogov P."/>
            <person name="Ross K."/>
            <person name="Ryan E."/>
            <person name="Settipalli S."/>
            <person name="Shea T."/>
            <person name="Sherpa N."/>
            <person name="Shi L."/>
            <person name="Shih D."/>
            <person name="Sparrow T."/>
            <person name="Spaulding J."/>
            <person name="Stalker J."/>
            <person name="Stange-Thomann N."/>
            <person name="Stavropoulos S."/>
            <person name="Stone C."/>
            <person name="Strader C."/>
            <person name="Tesfaye S."/>
            <person name="Thomson T."/>
            <person name="Thoulutsang Y."/>
            <person name="Thoulutsang D."/>
            <person name="Topham K."/>
            <person name="Topping I."/>
            <person name="Tsamla T."/>
            <person name="Vassiliev H."/>
            <person name="Vo A."/>
            <person name="Wangchuk T."/>
            <person name="Wangdi T."/>
            <person name="Weiand M."/>
            <person name="Wilkinson J."/>
            <person name="Wilson A."/>
            <person name="Yadav S."/>
            <person name="Young G."/>
            <person name="Yu Q."/>
            <person name="Zembek L."/>
            <person name="Zhong D."/>
            <person name="Zimmer A."/>
            <person name="Zwirko Z."/>
            <person name="Jaffe D.B."/>
            <person name="Alvarez P."/>
            <person name="Brockman W."/>
            <person name="Butler J."/>
            <person name="Chin C."/>
            <person name="Gnerre S."/>
            <person name="Grabherr M."/>
            <person name="Kleber M."/>
            <person name="Mauceli E."/>
            <person name="MacCallum I."/>
        </authorList>
    </citation>
    <scope>NUCLEOTIDE SEQUENCE [LARGE SCALE GENOMIC DNA]</scope>
    <source>
        <strain evidence="7">MSH-3 / Tucson 14011-0111.49</strain>
    </source>
</reference>
<dbReference type="GO" id="GO:1903392">
    <property type="term" value="P:negative regulation of adherens junction organization"/>
    <property type="evidence" value="ECO:0007669"/>
    <property type="project" value="EnsemblMetazoa"/>
</dbReference>
<evidence type="ECO:0000259" key="4">
    <source>
        <dbReference type="PROSITE" id="PS50001"/>
    </source>
</evidence>
<dbReference type="GO" id="GO:0048749">
    <property type="term" value="P:compound eye development"/>
    <property type="evidence" value="ECO:0007669"/>
    <property type="project" value="EnsemblMetazoa"/>
</dbReference>
<dbReference type="EMBL" id="CH479194">
    <property type="protein sequence ID" value="EDW27010.1"/>
    <property type="molecule type" value="Genomic_DNA"/>
</dbReference>
<evidence type="ECO:0000256" key="1">
    <source>
        <dbReference type="ARBA" id="ARBA00022468"/>
    </source>
</evidence>
<dbReference type="InterPro" id="IPR051854">
    <property type="entry name" value="Rho-type_GAP"/>
</dbReference>
<dbReference type="PANTHER" id="PTHR46075:SF2">
    <property type="entry name" value="RHO GTPASE ACTIVATING PROTEIN AT 5A, ISOFORM A"/>
    <property type="match status" value="1"/>
</dbReference>
<dbReference type="InterPro" id="IPR036860">
    <property type="entry name" value="SH2_dom_sf"/>
</dbReference>
<dbReference type="InterPro" id="IPR000980">
    <property type="entry name" value="SH2"/>
</dbReference>
<gene>
    <name evidence="6" type="primary">Dper\GL16471</name>
    <name evidence="6" type="ORF">Dper_GL16471</name>
</gene>
<evidence type="ECO:0000256" key="2">
    <source>
        <dbReference type="PROSITE-ProRule" id="PRU00191"/>
    </source>
</evidence>
<accession>B4GWC6</accession>
<dbReference type="CDD" id="cd10352">
    <property type="entry name" value="SH2_a2chimerin_b2chimerin"/>
    <property type="match status" value="1"/>
</dbReference>
<dbReference type="SUPFAM" id="SSF48350">
    <property type="entry name" value="GTPase activation domain, GAP"/>
    <property type="match status" value="1"/>
</dbReference>
<dbReference type="eggNOG" id="KOG1453">
    <property type="taxonomic scope" value="Eukaryota"/>
</dbReference>
<dbReference type="PROSITE" id="PS50001">
    <property type="entry name" value="SH2"/>
    <property type="match status" value="1"/>
</dbReference>
<keyword evidence="1" id="KW-0343">GTPase activation</keyword>
<dbReference type="PROSITE" id="PS50238">
    <property type="entry name" value="RHOGAP"/>
    <property type="match status" value="1"/>
</dbReference>
<dbReference type="Proteomes" id="UP000008744">
    <property type="component" value="Unassembled WGS sequence"/>
</dbReference>
<dbReference type="Pfam" id="PF00620">
    <property type="entry name" value="RhoGAP"/>
    <property type="match status" value="1"/>
</dbReference>
<name>B4GWC6_DROPE</name>
<dbReference type="GO" id="GO:0007480">
    <property type="term" value="P:imaginal disc-derived leg morphogenesis"/>
    <property type="evidence" value="ECO:0007669"/>
    <property type="project" value="EnsemblMetazoa"/>
</dbReference>
<evidence type="ECO:0000259" key="5">
    <source>
        <dbReference type="PROSITE" id="PS50238"/>
    </source>
</evidence>
<dbReference type="STRING" id="7234.B4GWC6"/>
<dbReference type="GO" id="GO:0042059">
    <property type="term" value="P:negative regulation of epidermal growth factor receptor signaling pathway"/>
    <property type="evidence" value="ECO:0007669"/>
    <property type="project" value="EnsemblMetazoa"/>
</dbReference>
<feature type="region of interest" description="Disordered" evidence="3">
    <location>
        <begin position="1"/>
        <end position="24"/>
    </location>
</feature>
<dbReference type="PhylomeDB" id="B4GWC6"/>
<dbReference type="GO" id="GO:0005096">
    <property type="term" value="F:GTPase activator activity"/>
    <property type="evidence" value="ECO:0007669"/>
    <property type="project" value="UniProtKB-KW"/>
</dbReference>
<feature type="domain" description="Rho-GAP" evidence="5">
    <location>
        <begin position="142"/>
        <end position="319"/>
    </location>
</feature>
<evidence type="ECO:0000313" key="6">
    <source>
        <dbReference type="EMBL" id="EDW27010.1"/>
    </source>
</evidence>
<dbReference type="Gene3D" id="1.10.555.10">
    <property type="entry name" value="Rho GTPase activation protein"/>
    <property type="match status" value="1"/>
</dbReference>
<keyword evidence="7" id="KW-1185">Reference proteome</keyword>
<proteinExistence type="predicted"/>
<dbReference type="InterPro" id="IPR035840">
    <property type="entry name" value="Chimaerin_SH2"/>
</dbReference>
<dbReference type="SUPFAM" id="SSF55550">
    <property type="entry name" value="SH2 domain"/>
    <property type="match status" value="1"/>
</dbReference>
<evidence type="ECO:0000256" key="3">
    <source>
        <dbReference type="SAM" id="MobiDB-lite"/>
    </source>
</evidence>
<feature type="compositionally biased region" description="Low complexity" evidence="3">
    <location>
        <begin position="1"/>
        <end position="13"/>
    </location>
</feature>
<dbReference type="SMART" id="SM00324">
    <property type="entry name" value="RhoGAP"/>
    <property type="match status" value="1"/>
</dbReference>
<protein>
    <submittedName>
        <fullName evidence="6">GL16471</fullName>
    </submittedName>
</protein>
<dbReference type="Pfam" id="PF00017">
    <property type="entry name" value="SH2"/>
    <property type="match status" value="1"/>
</dbReference>
<dbReference type="GO" id="GO:0007165">
    <property type="term" value="P:signal transduction"/>
    <property type="evidence" value="ECO:0007669"/>
    <property type="project" value="InterPro"/>
</dbReference>
<dbReference type="GO" id="GO:0070373">
    <property type="term" value="P:negative regulation of ERK1 and ERK2 cascade"/>
    <property type="evidence" value="ECO:0007669"/>
    <property type="project" value="EnsemblMetazoa"/>
</dbReference>
<dbReference type="InterPro" id="IPR000198">
    <property type="entry name" value="RhoGAP_dom"/>
</dbReference>
<organism evidence="7">
    <name type="scientific">Drosophila persimilis</name>
    <name type="common">Fruit fly</name>
    <dbReference type="NCBI Taxonomy" id="7234"/>
    <lineage>
        <taxon>Eukaryota</taxon>
        <taxon>Metazoa</taxon>
        <taxon>Ecdysozoa</taxon>
        <taxon>Arthropoda</taxon>
        <taxon>Hexapoda</taxon>
        <taxon>Insecta</taxon>
        <taxon>Pterygota</taxon>
        <taxon>Neoptera</taxon>
        <taxon>Endopterygota</taxon>
        <taxon>Diptera</taxon>
        <taxon>Brachycera</taxon>
        <taxon>Muscomorpha</taxon>
        <taxon>Ephydroidea</taxon>
        <taxon>Drosophilidae</taxon>
        <taxon>Drosophila</taxon>
        <taxon>Sophophora</taxon>
    </lineage>
</organism>
<dbReference type="OrthoDB" id="3196451at2759"/>
<dbReference type="AlphaFoldDB" id="B4GWC6"/>
<dbReference type="HOGENOM" id="CLU_869504_0_0_1"/>
<dbReference type="InterPro" id="IPR008936">
    <property type="entry name" value="Rho_GTPase_activation_prot"/>
</dbReference>